<comment type="subcellular location">
    <subcellularLocation>
        <location evidence="2">Cell membrane</location>
        <topology evidence="2">Multi-pass membrane protein</topology>
    </subcellularLocation>
</comment>
<evidence type="ECO:0000256" key="5">
    <source>
        <dbReference type="ARBA" id="ARBA00022475"/>
    </source>
</evidence>
<dbReference type="SMART" id="SM00065">
    <property type="entry name" value="GAF"/>
    <property type="match status" value="2"/>
</dbReference>
<evidence type="ECO:0000256" key="2">
    <source>
        <dbReference type="ARBA" id="ARBA00004651"/>
    </source>
</evidence>
<feature type="domain" description="PAC" evidence="24">
    <location>
        <begin position="238"/>
        <end position="290"/>
    </location>
</feature>
<dbReference type="FunFam" id="3.30.565.10:FF:000010">
    <property type="entry name" value="Sensor histidine kinase RcsC"/>
    <property type="match status" value="1"/>
</dbReference>
<dbReference type="AlphaFoldDB" id="A0A480AF85"/>
<dbReference type="InterPro" id="IPR036890">
    <property type="entry name" value="HATPase_C_sf"/>
</dbReference>
<dbReference type="PANTHER" id="PTHR45339:SF1">
    <property type="entry name" value="HYBRID SIGNAL TRANSDUCTION HISTIDINE KINASE J"/>
    <property type="match status" value="1"/>
</dbReference>
<dbReference type="InterPro" id="IPR029016">
    <property type="entry name" value="GAF-like_dom_sf"/>
</dbReference>
<dbReference type="NCBIfam" id="TIGR00229">
    <property type="entry name" value="sensory_box"/>
    <property type="match status" value="2"/>
</dbReference>
<evidence type="ECO:0000256" key="10">
    <source>
        <dbReference type="ARBA" id="ARBA00022777"/>
    </source>
</evidence>
<evidence type="ECO:0000256" key="14">
    <source>
        <dbReference type="ARBA" id="ARBA00023136"/>
    </source>
</evidence>
<keyword evidence="12" id="KW-1133">Transmembrane helix</keyword>
<sequence>MKALLRNDEAGRIEALLQYRILDTQSEREFDDITRLASFICATPMAVMTLVDTDRQWFKSKIGLEASETPRSIGFCNHAIQQPDPMIIPDATLDPRFVNNPLVTSDPNIRFYAGIPLINDEGYGLGALCVLDDIPRELAPQQIEALNILGRQVMQQLEWRRNLDSLLLSTVLDTVNALVIVLNPEGEIIGFNRACEETTGYSYNEVRNQCFWNVFTEPKRRRTAQSIFEKIKSSKGLKEYENYWRIKDGNLRLINWSNRTVSNENGEIEFIVCTGIDITERKQAEESLKRQLAAVEATSDGISIVDKQGNYLYLNSSYVNIFGYSHATELLGKNWQQVYEQEQVKLFEKKIFPELMKQGYWHGETIAQRKDSSNFAAEMSLTKLKDGGFICVGRDISKRKEAEEELKYFNLRSQLLADITLKIRGSLQIDDILQTSVTEVQKLLKTDRVVILELLADGSLTARKEALIPGIPVVMGTNIVEPCLTKNYIEKYTQGWIGVINDIEKANIRSCHVELLQKFNVKANLVVPIFLKDEFWGLLIAHHCTQPRQWTNWETEFLKSLSDQIGIALAQAKLLQAEILQRRELEIARHQAELASLSKSSFLANMSHEIRTPMNGILGMTGLLLETPLNPEQKDFLEIVRVSGDALLSLINEILDLSKLEAGEMIIESIDFDLCNCLEEVLDLLAPQAHQKGLEIATLVQQNVYKYLTGDVGRLRQIIMNLIGNAIKFTKEGEVLLEVELKSETQDLVILNFTIIDTGIGISLQDQNKLFQAFSQVDASITRQYGGTGLGLAICQQLVSLMGGKIGVKSQMGKGSQFWFELPFMKQNQPSCQILELDILTNKRLLVIDDNGTNRRIIYHQATHWGMLVDEAACANTGLAALQKAATENHPYDIVLIDMQMPVIDGLTLGSQIKANSAISNIPLVLLTSSNQKDESKKAINIGFISYLVKPIKPSRLLDTIMDILGNQAKLDNFQSSKIEQSSITVLDEKIPDSTKSKLKLLVAEDNPVNQKVILKQLHSLGYKADIVANGQEVLEMLDNIAYDLILMDCQMPILDGLKTTKVIRSRPISSFVNHRQPIVIAITANAMKEDQQSCLDAGMDDYFSKPITKDKLATLLELWSSRIMAGRLVTIPDPEPAVLITNNPLTDLPIDWEHLHQISDNDPEFELEILKVFVEDSLFHVEGIKAAITVNDFPQLAREAHHLKGSSGNVGATAMRKIAEELEQLSRKQSFVGAYELVLGLVDFINKIQAFLIKAC</sequence>
<dbReference type="InterPro" id="IPR000014">
    <property type="entry name" value="PAS"/>
</dbReference>
<dbReference type="Gene3D" id="1.20.120.160">
    <property type="entry name" value="HPT domain"/>
    <property type="match status" value="1"/>
</dbReference>
<dbReference type="Gene3D" id="3.30.450.20">
    <property type="entry name" value="PAS domain"/>
    <property type="match status" value="2"/>
</dbReference>
<keyword evidence="14" id="KW-0472">Membrane</keyword>
<dbReference type="InterPro" id="IPR005467">
    <property type="entry name" value="His_kinase_dom"/>
</dbReference>
<accession>A0A480AF85</accession>
<keyword evidence="5" id="KW-1003">Cell membrane</keyword>
<dbReference type="SUPFAM" id="SSF55781">
    <property type="entry name" value="GAF domain-like"/>
    <property type="match status" value="2"/>
</dbReference>
<protein>
    <recommendedName>
        <fullName evidence="17">Circadian input-output histidine kinase CikA</fullName>
        <ecNumber evidence="4">2.7.13.3</ecNumber>
    </recommendedName>
    <alternativeName>
        <fullName evidence="16">Sensory/regulatory protein RpfC</fullName>
    </alternativeName>
</protein>
<dbReference type="PANTHER" id="PTHR45339">
    <property type="entry name" value="HYBRID SIGNAL TRANSDUCTION HISTIDINE KINASE J"/>
    <property type="match status" value="1"/>
</dbReference>
<dbReference type="SUPFAM" id="SSF47384">
    <property type="entry name" value="Homodimeric domain of signal transducing histidine kinase"/>
    <property type="match status" value="1"/>
</dbReference>
<evidence type="ECO:0000259" key="24">
    <source>
        <dbReference type="PROSITE" id="PS50113"/>
    </source>
</evidence>
<evidence type="ECO:0000259" key="20">
    <source>
        <dbReference type="PROSITE" id="PS50046"/>
    </source>
</evidence>
<evidence type="ECO:0000256" key="3">
    <source>
        <dbReference type="ARBA" id="ARBA00006402"/>
    </source>
</evidence>
<dbReference type="RefSeq" id="WP_137908294.1">
    <property type="nucleotide sequence ID" value="NZ_BJCF01000026.1"/>
</dbReference>
<dbReference type="PROSITE" id="PS50112">
    <property type="entry name" value="PAS"/>
    <property type="match status" value="2"/>
</dbReference>
<dbReference type="CDD" id="cd16922">
    <property type="entry name" value="HATPase_EvgS-ArcB-TorS-like"/>
    <property type="match status" value="1"/>
</dbReference>
<evidence type="ECO:0000256" key="1">
    <source>
        <dbReference type="ARBA" id="ARBA00000085"/>
    </source>
</evidence>
<evidence type="ECO:0000256" key="16">
    <source>
        <dbReference type="ARBA" id="ARBA00068150"/>
    </source>
</evidence>
<keyword evidence="9" id="KW-0547">Nucleotide-binding</keyword>
<dbReference type="InterPro" id="IPR001789">
    <property type="entry name" value="Sig_transdc_resp-reg_receiver"/>
</dbReference>
<evidence type="ECO:0000259" key="25">
    <source>
        <dbReference type="PROSITE" id="PS50894"/>
    </source>
</evidence>
<keyword evidence="11" id="KW-0067">ATP-binding</keyword>
<dbReference type="CDD" id="cd17546">
    <property type="entry name" value="REC_hyHK_CKI1_RcsC-like"/>
    <property type="match status" value="2"/>
</dbReference>
<dbReference type="EC" id="2.7.13.3" evidence="4"/>
<dbReference type="InterPro" id="IPR036097">
    <property type="entry name" value="HisK_dim/P_sf"/>
</dbReference>
<dbReference type="Gene3D" id="3.40.50.2300">
    <property type="match status" value="2"/>
</dbReference>
<dbReference type="GO" id="GO:0005886">
    <property type="term" value="C:plasma membrane"/>
    <property type="evidence" value="ECO:0007669"/>
    <property type="project" value="UniProtKB-SubCell"/>
</dbReference>
<dbReference type="InterPro" id="IPR036641">
    <property type="entry name" value="HPT_dom_sf"/>
</dbReference>
<evidence type="ECO:0000256" key="19">
    <source>
        <dbReference type="PROSITE-ProRule" id="PRU00169"/>
    </source>
</evidence>
<feature type="domain" description="Histidine kinase" evidence="21">
    <location>
        <begin position="605"/>
        <end position="826"/>
    </location>
</feature>
<keyword evidence="13" id="KW-0902">Two-component regulatory system</keyword>
<evidence type="ECO:0000256" key="9">
    <source>
        <dbReference type="ARBA" id="ARBA00022741"/>
    </source>
</evidence>
<dbReference type="Pfam" id="PF00072">
    <property type="entry name" value="Response_reg"/>
    <property type="match status" value="2"/>
</dbReference>
<dbReference type="InterPro" id="IPR035965">
    <property type="entry name" value="PAS-like_dom_sf"/>
</dbReference>
<dbReference type="OrthoDB" id="5389090at2"/>
<dbReference type="InterPro" id="IPR004358">
    <property type="entry name" value="Sig_transdc_His_kin-like_C"/>
</dbReference>
<evidence type="ECO:0000256" key="12">
    <source>
        <dbReference type="ARBA" id="ARBA00022989"/>
    </source>
</evidence>
<dbReference type="PROSITE" id="PS50109">
    <property type="entry name" value="HIS_KIN"/>
    <property type="match status" value="1"/>
</dbReference>
<dbReference type="SMART" id="SM00086">
    <property type="entry name" value="PAC"/>
    <property type="match status" value="2"/>
</dbReference>
<evidence type="ECO:0000259" key="22">
    <source>
        <dbReference type="PROSITE" id="PS50110"/>
    </source>
</evidence>
<comment type="subunit">
    <text evidence="15">At low DSF concentrations, interacts with RpfF.</text>
</comment>
<dbReference type="FunFam" id="1.10.287.130:FF:000002">
    <property type="entry name" value="Two-component osmosensing histidine kinase"/>
    <property type="match status" value="1"/>
</dbReference>
<dbReference type="GO" id="GO:0005524">
    <property type="term" value="F:ATP binding"/>
    <property type="evidence" value="ECO:0007669"/>
    <property type="project" value="UniProtKB-KW"/>
</dbReference>
<dbReference type="SUPFAM" id="SSF55785">
    <property type="entry name" value="PYP-like sensor domain (PAS domain)"/>
    <property type="match status" value="2"/>
</dbReference>
<dbReference type="Pfam" id="PF01627">
    <property type="entry name" value="Hpt"/>
    <property type="match status" value="1"/>
</dbReference>
<feature type="domain" description="HPt" evidence="25">
    <location>
        <begin position="1163"/>
        <end position="1257"/>
    </location>
</feature>
<comment type="caution">
    <text evidence="26">The sequence shown here is derived from an EMBL/GenBank/DDBJ whole genome shotgun (WGS) entry which is preliminary data.</text>
</comment>
<dbReference type="SMART" id="SM00091">
    <property type="entry name" value="PAS"/>
    <property type="match status" value="2"/>
</dbReference>
<dbReference type="GO" id="GO:0000155">
    <property type="term" value="F:phosphorelay sensor kinase activity"/>
    <property type="evidence" value="ECO:0007669"/>
    <property type="project" value="InterPro"/>
</dbReference>
<dbReference type="InterPro" id="IPR003661">
    <property type="entry name" value="HisK_dim/P_dom"/>
</dbReference>
<name>A0A480AF85_9CYAN</name>
<keyword evidence="6 19" id="KW-0597">Phosphoprotein</keyword>
<dbReference type="SUPFAM" id="SSF47226">
    <property type="entry name" value="Histidine-containing phosphotransfer domain, HPT domain"/>
    <property type="match status" value="1"/>
</dbReference>
<dbReference type="InterPro" id="IPR003018">
    <property type="entry name" value="GAF"/>
</dbReference>
<dbReference type="CDD" id="cd00088">
    <property type="entry name" value="HPT"/>
    <property type="match status" value="1"/>
</dbReference>
<feature type="domain" description="Response regulatory" evidence="22">
    <location>
        <begin position="1000"/>
        <end position="1121"/>
    </location>
</feature>
<feature type="modified residue" description="Phosphohistidine" evidence="18">
    <location>
        <position position="1202"/>
    </location>
</feature>
<dbReference type="InterPro" id="IPR011006">
    <property type="entry name" value="CheY-like_superfamily"/>
</dbReference>
<dbReference type="SMART" id="SM00388">
    <property type="entry name" value="HisKA"/>
    <property type="match status" value="1"/>
</dbReference>
<dbReference type="SUPFAM" id="SSF52172">
    <property type="entry name" value="CheY-like"/>
    <property type="match status" value="2"/>
</dbReference>
<evidence type="ECO:0000256" key="15">
    <source>
        <dbReference type="ARBA" id="ARBA00064003"/>
    </source>
</evidence>
<evidence type="ECO:0000256" key="18">
    <source>
        <dbReference type="PROSITE-ProRule" id="PRU00110"/>
    </source>
</evidence>
<keyword evidence="7" id="KW-0808">Transferase</keyword>
<dbReference type="Gene3D" id="1.10.287.130">
    <property type="match status" value="1"/>
</dbReference>
<organism evidence="26 27">
    <name type="scientific">Dolichospermum planctonicum</name>
    <dbReference type="NCBI Taxonomy" id="136072"/>
    <lineage>
        <taxon>Bacteria</taxon>
        <taxon>Bacillati</taxon>
        <taxon>Cyanobacteriota</taxon>
        <taxon>Cyanophyceae</taxon>
        <taxon>Nostocales</taxon>
        <taxon>Aphanizomenonaceae</taxon>
        <taxon>Dolichospermum</taxon>
    </lineage>
</organism>
<evidence type="ECO:0000256" key="6">
    <source>
        <dbReference type="ARBA" id="ARBA00022553"/>
    </source>
</evidence>
<dbReference type="Gene3D" id="3.30.565.10">
    <property type="entry name" value="Histidine kinase-like ATPase, C-terminal domain"/>
    <property type="match status" value="1"/>
</dbReference>
<dbReference type="Pfam" id="PF01590">
    <property type="entry name" value="GAF"/>
    <property type="match status" value="2"/>
</dbReference>
<dbReference type="Pfam" id="PF13426">
    <property type="entry name" value="PAS_9"/>
    <property type="match status" value="2"/>
</dbReference>
<dbReference type="InterPro" id="IPR001610">
    <property type="entry name" value="PAC"/>
</dbReference>
<feature type="domain" description="PAS" evidence="23">
    <location>
        <begin position="164"/>
        <end position="235"/>
    </location>
</feature>
<dbReference type="Pfam" id="PF02518">
    <property type="entry name" value="HATPase_c"/>
    <property type="match status" value="1"/>
</dbReference>
<feature type="domain" description="PAS" evidence="23">
    <location>
        <begin position="287"/>
        <end position="325"/>
    </location>
</feature>
<dbReference type="PROSITE" id="PS50046">
    <property type="entry name" value="PHYTOCHROME_2"/>
    <property type="match status" value="1"/>
</dbReference>
<dbReference type="PROSITE" id="PS50894">
    <property type="entry name" value="HPT"/>
    <property type="match status" value="1"/>
</dbReference>
<feature type="modified residue" description="4-aspartylphosphate" evidence="19">
    <location>
        <position position="898"/>
    </location>
</feature>
<dbReference type="Gene3D" id="3.30.450.40">
    <property type="match status" value="2"/>
</dbReference>
<dbReference type="InterPro" id="IPR016132">
    <property type="entry name" value="Phyto_chromo_attachment"/>
</dbReference>
<feature type="domain" description="Phytochrome chromophore attachment site" evidence="20">
    <location>
        <begin position="428"/>
        <end position="564"/>
    </location>
</feature>
<dbReference type="InterPro" id="IPR008207">
    <property type="entry name" value="Sig_transdc_His_kin_Hpt_dom"/>
</dbReference>
<dbReference type="Pfam" id="PF00512">
    <property type="entry name" value="HisKA"/>
    <property type="match status" value="1"/>
</dbReference>
<reference evidence="27" key="1">
    <citation type="submission" date="2019-02" db="EMBL/GenBank/DDBJ databases">
        <title>Draft genome sequence of Dolichospermum planctonicum NIES-80.</title>
        <authorList>
            <person name="Yamaguchi H."/>
            <person name="Suzuki S."/>
            <person name="Kawachi M."/>
        </authorList>
    </citation>
    <scope>NUCLEOTIDE SEQUENCE [LARGE SCALE GENOMIC DNA]</scope>
    <source>
        <strain evidence="27">NIES-80</strain>
    </source>
</reference>
<keyword evidence="8" id="KW-0812">Transmembrane</keyword>
<keyword evidence="10 26" id="KW-0418">Kinase</keyword>
<evidence type="ECO:0000256" key="4">
    <source>
        <dbReference type="ARBA" id="ARBA00012438"/>
    </source>
</evidence>
<dbReference type="Proteomes" id="UP000299367">
    <property type="component" value="Unassembled WGS sequence"/>
</dbReference>
<comment type="similarity">
    <text evidence="3">In the N-terminal section; belongs to the phytochrome family.</text>
</comment>
<dbReference type="EMBL" id="BJCF01000026">
    <property type="protein sequence ID" value="GCL42726.1"/>
    <property type="molecule type" value="Genomic_DNA"/>
</dbReference>
<evidence type="ECO:0000259" key="21">
    <source>
        <dbReference type="PROSITE" id="PS50109"/>
    </source>
</evidence>
<dbReference type="SMART" id="SM00387">
    <property type="entry name" value="HATPase_c"/>
    <property type="match status" value="1"/>
</dbReference>
<dbReference type="CDD" id="cd00082">
    <property type="entry name" value="HisKA"/>
    <property type="match status" value="1"/>
</dbReference>
<evidence type="ECO:0000259" key="23">
    <source>
        <dbReference type="PROSITE" id="PS50112"/>
    </source>
</evidence>
<dbReference type="PROSITE" id="PS50113">
    <property type="entry name" value="PAC"/>
    <property type="match status" value="1"/>
</dbReference>
<dbReference type="InterPro" id="IPR003594">
    <property type="entry name" value="HATPase_dom"/>
</dbReference>
<evidence type="ECO:0000256" key="8">
    <source>
        <dbReference type="ARBA" id="ARBA00022692"/>
    </source>
</evidence>
<feature type="domain" description="Response regulatory" evidence="22">
    <location>
        <begin position="844"/>
        <end position="965"/>
    </location>
</feature>
<proteinExistence type="inferred from homology"/>
<feature type="modified residue" description="4-aspartylphosphate" evidence="19">
    <location>
        <position position="1049"/>
    </location>
</feature>
<gene>
    <name evidence="26" type="ORF">NIES80_24330</name>
</gene>
<dbReference type="SMART" id="SM00073">
    <property type="entry name" value="HPT"/>
    <property type="match status" value="1"/>
</dbReference>
<comment type="catalytic activity">
    <reaction evidence="1">
        <text>ATP + protein L-histidine = ADP + protein N-phospho-L-histidine.</text>
        <dbReference type="EC" id="2.7.13.3"/>
    </reaction>
</comment>
<evidence type="ECO:0000256" key="7">
    <source>
        <dbReference type="ARBA" id="ARBA00022679"/>
    </source>
</evidence>
<dbReference type="PROSITE" id="PS50110">
    <property type="entry name" value="RESPONSE_REGULATORY"/>
    <property type="match status" value="2"/>
</dbReference>
<evidence type="ECO:0000256" key="13">
    <source>
        <dbReference type="ARBA" id="ARBA00023012"/>
    </source>
</evidence>
<dbReference type="CDD" id="cd00130">
    <property type="entry name" value="PAS"/>
    <property type="match status" value="2"/>
</dbReference>
<dbReference type="SMART" id="SM00448">
    <property type="entry name" value="REC"/>
    <property type="match status" value="2"/>
</dbReference>
<dbReference type="PRINTS" id="PR00344">
    <property type="entry name" value="BCTRLSENSOR"/>
</dbReference>
<evidence type="ECO:0000313" key="27">
    <source>
        <dbReference type="Proteomes" id="UP000299367"/>
    </source>
</evidence>
<evidence type="ECO:0000313" key="26">
    <source>
        <dbReference type="EMBL" id="GCL42726.1"/>
    </source>
</evidence>
<dbReference type="InterPro" id="IPR000700">
    <property type="entry name" value="PAS-assoc_C"/>
</dbReference>
<evidence type="ECO:0000256" key="11">
    <source>
        <dbReference type="ARBA" id="ARBA00022840"/>
    </source>
</evidence>
<evidence type="ECO:0000256" key="17">
    <source>
        <dbReference type="ARBA" id="ARBA00074306"/>
    </source>
</evidence>
<dbReference type="SUPFAM" id="SSF55874">
    <property type="entry name" value="ATPase domain of HSP90 chaperone/DNA topoisomerase II/histidine kinase"/>
    <property type="match status" value="1"/>
</dbReference>